<keyword evidence="4" id="KW-0560">Oxidoreductase</keyword>
<name>A0A9W8MY55_9AGAR</name>
<keyword evidence="2" id="KW-0479">Metal-binding</keyword>
<gene>
    <name evidence="6" type="ORF">NLJ89_g4161</name>
</gene>
<evidence type="ECO:0000313" key="7">
    <source>
        <dbReference type="Proteomes" id="UP001148786"/>
    </source>
</evidence>
<keyword evidence="3" id="KW-0223">Dioxygenase</keyword>
<evidence type="ECO:0000256" key="1">
    <source>
        <dbReference type="ARBA" id="ARBA00021175"/>
    </source>
</evidence>
<protein>
    <recommendedName>
        <fullName evidence="1">Manganese lipoxygenase</fullName>
    </recommendedName>
</protein>
<dbReference type="Pfam" id="PF00305">
    <property type="entry name" value="Lipoxygenase"/>
    <property type="match status" value="1"/>
</dbReference>
<organism evidence="6 7">
    <name type="scientific">Agrocybe chaxingu</name>
    <dbReference type="NCBI Taxonomy" id="84603"/>
    <lineage>
        <taxon>Eukaryota</taxon>
        <taxon>Fungi</taxon>
        <taxon>Dikarya</taxon>
        <taxon>Basidiomycota</taxon>
        <taxon>Agaricomycotina</taxon>
        <taxon>Agaricomycetes</taxon>
        <taxon>Agaricomycetidae</taxon>
        <taxon>Agaricales</taxon>
        <taxon>Agaricineae</taxon>
        <taxon>Strophariaceae</taxon>
        <taxon>Agrocybe</taxon>
    </lineage>
</organism>
<feature type="domain" description="Lipoxygenase" evidence="5">
    <location>
        <begin position="1"/>
        <end position="322"/>
    </location>
</feature>
<accession>A0A9W8MY55</accession>
<dbReference type="InterPro" id="IPR036226">
    <property type="entry name" value="LipOase_C_sf"/>
</dbReference>
<sequence length="322" mass="35787">MCAQVSDWAVHEFVVHLVNTHLVEEAIIVGAQRSFPDSHILITLLKPHWNTTLSLNALARELMLPELYEVCRNAYEAFDFTGSYVPADLERRGFPLAQLDDPSGPFHNYAYARNVIKIWDVLRRFVASVLSAHYPNGDADIVADEYVSTFCTEMQSAQGGGMSTFPTITTLDGLIDMVTMCIHIAAPQHSAVNYLQQYYLTFVPNKPAALYSPLPTSLEELQKFGETDVLNALPLKLHSAWLLMAQIPYLLSAEVESEDNIITYADTVASLRDAVLAQAGKALRADLTALSKVLREHSRDMDDQTKKYDVLDPIAVASSIII</sequence>
<proteinExistence type="predicted"/>
<comment type="caution">
    <text evidence="6">The sequence shown here is derived from an EMBL/GenBank/DDBJ whole genome shotgun (WGS) entry which is preliminary data.</text>
</comment>
<dbReference type="GO" id="GO:0046872">
    <property type="term" value="F:metal ion binding"/>
    <property type="evidence" value="ECO:0007669"/>
    <property type="project" value="UniProtKB-KW"/>
</dbReference>
<dbReference type="GO" id="GO:0043651">
    <property type="term" value="P:linoleic acid metabolic process"/>
    <property type="evidence" value="ECO:0007669"/>
    <property type="project" value="UniProtKB-ARBA"/>
</dbReference>
<dbReference type="InterPro" id="IPR000907">
    <property type="entry name" value="LipOase"/>
</dbReference>
<keyword evidence="7" id="KW-1185">Reference proteome</keyword>
<dbReference type="EMBL" id="JANKHO010000333">
    <property type="protein sequence ID" value="KAJ3511333.1"/>
    <property type="molecule type" value="Genomic_DNA"/>
</dbReference>
<dbReference type="GO" id="GO:0034440">
    <property type="term" value="P:lipid oxidation"/>
    <property type="evidence" value="ECO:0007669"/>
    <property type="project" value="InterPro"/>
</dbReference>
<dbReference type="SUPFAM" id="SSF48484">
    <property type="entry name" value="Lipoxigenase"/>
    <property type="match status" value="1"/>
</dbReference>
<evidence type="ECO:0000256" key="2">
    <source>
        <dbReference type="ARBA" id="ARBA00022723"/>
    </source>
</evidence>
<reference evidence="6" key="1">
    <citation type="submission" date="2022-07" db="EMBL/GenBank/DDBJ databases">
        <title>Genome Sequence of Agrocybe chaxingu.</title>
        <authorList>
            <person name="Buettner E."/>
        </authorList>
    </citation>
    <scope>NUCLEOTIDE SEQUENCE</scope>
    <source>
        <strain evidence="6">MP-N11</strain>
    </source>
</reference>
<dbReference type="Gene3D" id="1.20.245.10">
    <property type="entry name" value="Lipoxygenase-1, Domain 5"/>
    <property type="match status" value="1"/>
</dbReference>
<evidence type="ECO:0000256" key="3">
    <source>
        <dbReference type="ARBA" id="ARBA00022964"/>
    </source>
</evidence>
<evidence type="ECO:0000259" key="5">
    <source>
        <dbReference type="PROSITE" id="PS51393"/>
    </source>
</evidence>
<evidence type="ECO:0000256" key="4">
    <source>
        <dbReference type="ARBA" id="ARBA00023002"/>
    </source>
</evidence>
<dbReference type="GO" id="GO:0016702">
    <property type="term" value="F:oxidoreductase activity, acting on single donors with incorporation of molecular oxygen, incorporation of two atoms of oxygen"/>
    <property type="evidence" value="ECO:0007669"/>
    <property type="project" value="InterPro"/>
</dbReference>
<dbReference type="PANTHER" id="PTHR11771">
    <property type="entry name" value="LIPOXYGENASE"/>
    <property type="match status" value="1"/>
</dbReference>
<dbReference type="OrthoDB" id="407298at2759"/>
<evidence type="ECO:0000313" key="6">
    <source>
        <dbReference type="EMBL" id="KAJ3511333.1"/>
    </source>
</evidence>
<dbReference type="AlphaFoldDB" id="A0A9W8MY55"/>
<dbReference type="Proteomes" id="UP001148786">
    <property type="component" value="Unassembled WGS sequence"/>
</dbReference>
<dbReference type="InterPro" id="IPR013819">
    <property type="entry name" value="LipOase_C"/>
</dbReference>
<dbReference type="PROSITE" id="PS51393">
    <property type="entry name" value="LIPOXYGENASE_3"/>
    <property type="match status" value="1"/>
</dbReference>